<dbReference type="RefSeq" id="WP_225964103.1">
    <property type="nucleotide sequence ID" value="NZ_JADBEK010000001.1"/>
</dbReference>
<dbReference type="EMBL" id="JADBEK010000001">
    <property type="protein sequence ID" value="MBE1591830.1"/>
    <property type="molecule type" value="Genomic_DNA"/>
</dbReference>
<dbReference type="Proteomes" id="UP000633509">
    <property type="component" value="Unassembled WGS sequence"/>
</dbReference>
<comment type="caution">
    <text evidence="1">The sequence shown here is derived from an EMBL/GenBank/DDBJ whole genome shotgun (WGS) entry which is preliminary data.</text>
</comment>
<accession>A0ABR9MFZ7</accession>
<evidence type="ECO:0000313" key="2">
    <source>
        <dbReference type="Proteomes" id="UP000633509"/>
    </source>
</evidence>
<proteinExistence type="predicted"/>
<keyword evidence="2" id="KW-1185">Reference proteome</keyword>
<evidence type="ECO:0000313" key="1">
    <source>
        <dbReference type="EMBL" id="MBE1591830.1"/>
    </source>
</evidence>
<sequence>MSDVPVARTSQSALEIGITMEEFHGPHVKPPREGHLAIDWSGPTARCKSVRVRGHTCECLPTVYELCAAGGLGHIRRTEKLAKGDRVSESPWLREAEVKHLWRNLLEGDAR</sequence>
<gene>
    <name evidence="1" type="ORF">H4W80_010088</name>
</gene>
<organism evidence="1 2">
    <name type="scientific">Nonomuraea angiospora</name>
    <dbReference type="NCBI Taxonomy" id="46172"/>
    <lineage>
        <taxon>Bacteria</taxon>
        <taxon>Bacillati</taxon>
        <taxon>Actinomycetota</taxon>
        <taxon>Actinomycetes</taxon>
        <taxon>Streptosporangiales</taxon>
        <taxon>Streptosporangiaceae</taxon>
        <taxon>Nonomuraea</taxon>
    </lineage>
</organism>
<protein>
    <submittedName>
        <fullName evidence="1">Uncharacterized protein</fullName>
    </submittedName>
</protein>
<name>A0ABR9MFZ7_9ACTN</name>
<reference evidence="1 2" key="1">
    <citation type="submission" date="2020-10" db="EMBL/GenBank/DDBJ databases">
        <title>Sequencing the genomes of 1000 actinobacteria strains.</title>
        <authorList>
            <person name="Klenk H.-P."/>
        </authorList>
    </citation>
    <scope>NUCLEOTIDE SEQUENCE [LARGE SCALE GENOMIC DNA]</scope>
    <source>
        <strain evidence="1 2">DSM 43173</strain>
    </source>
</reference>